<comment type="caution">
    <text evidence="2">The sequence shown here is derived from an EMBL/GenBank/DDBJ whole genome shotgun (WGS) entry which is preliminary data.</text>
</comment>
<keyword evidence="1" id="KW-0812">Transmembrane</keyword>
<reference evidence="2 3" key="1">
    <citation type="journal article" date="2022" name="Front. Microbiol.">
        <title>High genomic differentiation and limited gene flow indicate recent cryptic speciation within the genus Laspinema (cyanobacteria).</title>
        <authorList>
            <person name="Stanojkovic A."/>
            <person name="Skoupy S."/>
            <person name="Skaloud P."/>
            <person name="Dvorak P."/>
        </authorList>
    </citation>
    <scope>NUCLEOTIDE SEQUENCE [LARGE SCALE GENOMIC DNA]</scope>
    <source>
        <strain evidence="2 3">D3b</strain>
    </source>
</reference>
<dbReference type="Pfam" id="PF19588">
    <property type="entry name" value="SxtJ"/>
    <property type="match status" value="1"/>
</dbReference>
<dbReference type="Proteomes" id="UP001525961">
    <property type="component" value="Unassembled WGS sequence"/>
</dbReference>
<keyword evidence="1" id="KW-1133">Transmembrane helix</keyword>
<dbReference type="EMBL" id="JAMXFA010000038">
    <property type="protein sequence ID" value="MCT7980476.1"/>
    <property type="molecule type" value="Genomic_DNA"/>
</dbReference>
<accession>A0ABT2NDE6</accession>
<feature type="transmembrane region" description="Helical" evidence="1">
    <location>
        <begin position="22"/>
        <end position="41"/>
    </location>
</feature>
<organism evidence="2 3">
    <name type="scientific">Laspinema olomoucense D3b</name>
    <dbReference type="NCBI Taxonomy" id="2953688"/>
    <lineage>
        <taxon>Bacteria</taxon>
        <taxon>Bacillati</taxon>
        <taxon>Cyanobacteriota</taxon>
        <taxon>Cyanophyceae</taxon>
        <taxon>Oscillatoriophycideae</taxon>
        <taxon>Oscillatoriales</taxon>
        <taxon>Laspinemataceae</taxon>
        <taxon>Laspinema</taxon>
        <taxon>Laspinema olomoucense</taxon>
    </lineage>
</organism>
<sequence length="142" mass="16149">MADALVMTHTIPKLDKKGLREFGLVTGAIFVGLFGLLIPWIRAHSLPIWPWIVAGVLWAWALIAPKTLDPVYHGWMKVGLFLGAINSRIILGIIYYLLLMPMGLVMRGVFKKDPMARRLDAKLESYRVSSTRRNRESMEKPF</sequence>
<dbReference type="RefSeq" id="WP_261198772.1">
    <property type="nucleotide sequence ID" value="NZ_JAMXFA010000038.1"/>
</dbReference>
<feature type="transmembrane region" description="Helical" evidence="1">
    <location>
        <begin position="48"/>
        <end position="68"/>
    </location>
</feature>
<dbReference type="InterPro" id="IPR045781">
    <property type="entry name" value="SxtJ"/>
</dbReference>
<keyword evidence="1" id="KW-0472">Membrane</keyword>
<protein>
    <submittedName>
        <fullName evidence="2">SxtJ family membrane protein</fullName>
    </submittedName>
</protein>
<keyword evidence="3" id="KW-1185">Reference proteome</keyword>
<proteinExistence type="predicted"/>
<evidence type="ECO:0000256" key="1">
    <source>
        <dbReference type="SAM" id="Phobius"/>
    </source>
</evidence>
<feature type="transmembrane region" description="Helical" evidence="1">
    <location>
        <begin position="88"/>
        <end position="110"/>
    </location>
</feature>
<evidence type="ECO:0000313" key="3">
    <source>
        <dbReference type="Proteomes" id="UP001525961"/>
    </source>
</evidence>
<gene>
    <name evidence="2" type="ORF">NG792_22390</name>
</gene>
<evidence type="ECO:0000313" key="2">
    <source>
        <dbReference type="EMBL" id="MCT7980476.1"/>
    </source>
</evidence>
<name>A0ABT2NDE6_9CYAN</name>